<accession>A0A0G1JZ45</accession>
<sequence>MIFTFRTYFLHVKISGYDRLDLFTFFFERNIQQLYGYGIRENF</sequence>
<dbReference type="AlphaFoldDB" id="A0A0G1JZ45"/>
<name>A0A0G1JZ45_9BACT</name>
<reference evidence="1 2" key="1">
    <citation type="journal article" date="2015" name="Nature">
        <title>rRNA introns, odd ribosomes, and small enigmatic genomes across a large radiation of phyla.</title>
        <authorList>
            <person name="Brown C.T."/>
            <person name="Hug L.A."/>
            <person name="Thomas B.C."/>
            <person name="Sharon I."/>
            <person name="Castelle C.J."/>
            <person name="Singh A."/>
            <person name="Wilkins M.J."/>
            <person name="Williams K.H."/>
            <person name="Banfield J.F."/>
        </authorList>
    </citation>
    <scope>NUCLEOTIDE SEQUENCE [LARGE SCALE GENOMIC DNA]</scope>
</reference>
<evidence type="ECO:0000313" key="1">
    <source>
        <dbReference type="EMBL" id="KKT49137.1"/>
    </source>
</evidence>
<proteinExistence type="predicted"/>
<dbReference type="Proteomes" id="UP000034172">
    <property type="component" value="Unassembled WGS sequence"/>
</dbReference>
<dbReference type="STRING" id="1618392.UW41_C0011G0019"/>
<evidence type="ECO:0000313" key="2">
    <source>
        <dbReference type="Proteomes" id="UP000034172"/>
    </source>
</evidence>
<comment type="caution">
    <text evidence="1">The sequence shown here is derived from an EMBL/GenBank/DDBJ whole genome shotgun (WGS) entry which is preliminary data.</text>
</comment>
<gene>
    <name evidence="1" type="ORF">UW41_C0011G0019</name>
</gene>
<protein>
    <submittedName>
        <fullName evidence="1">Uncharacterized protein</fullName>
    </submittedName>
</protein>
<dbReference type="EMBL" id="LCIE01000011">
    <property type="protein sequence ID" value="KKT49137.1"/>
    <property type="molecule type" value="Genomic_DNA"/>
</dbReference>
<organism evidence="1 2">
    <name type="scientific">Candidatus Collierbacteria bacterium GW2011_GWC2_44_18</name>
    <dbReference type="NCBI Taxonomy" id="1618392"/>
    <lineage>
        <taxon>Bacteria</taxon>
        <taxon>Candidatus Collieribacteriota</taxon>
    </lineage>
</organism>